<dbReference type="AlphaFoldDB" id="A0A165IV43"/>
<organism evidence="1 2">
    <name type="scientific">Exidia glandulosa HHB12029</name>
    <dbReference type="NCBI Taxonomy" id="1314781"/>
    <lineage>
        <taxon>Eukaryota</taxon>
        <taxon>Fungi</taxon>
        <taxon>Dikarya</taxon>
        <taxon>Basidiomycota</taxon>
        <taxon>Agaricomycotina</taxon>
        <taxon>Agaricomycetes</taxon>
        <taxon>Auriculariales</taxon>
        <taxon>Exidiaceae</taxon>
        <taxon>Exidia</taxon>
    </lineage>
</organism>
<proteinExistence type="predicted"/>
<dbReference type="Gene3D" id="3.80.10.10">
    <property type="entry name" value="Ribonuclease Inhibitor"/>
    <property type="match status" value="1"/>
</dbReference>
<dbReference type="Proteomes" id="UP000077266">
    <property type="component" value="Unassembled WGS sequence"/>
</dbReference>
<dbReference type="EMBL" id="KV425981">
    <property type="protein sequence ID" value="KZV93916.1"/>
    <property type="molecule type" value="Genomic_DNA"/>
</dbReference>
<sequence>MNIANLPSDVLGEIFLRLDWDYDYFGRAPYALTHKFTLSHVCAAWRSSALNLPLFWAHIYVKTNSEFGNLSAALARSASVPLDVRIAWDDRKILPDKSGLLIDTLLAYRAQLKRLNIGWVTELPQALTRLIGSGVEFPLLEEISAHGVEKLPYKVNVIAPLRSLLLRSQTYAEWESLFTPGLHRLKIDSCSPYLDSTRMQALVFRACPNLRELTLHTDHVLNMSLNLSNTPLQHVRVLSLSYMDTSVMADILRTGFANIVPQITVHVSNYGMSSEMRALLAQLQRGITVTDLEFTWTHHLSLFDRDQGACRLGLGKWLRV</sequence>
<dbReference type="STRING" id="1314781.A0A165IV43"/>
<dbReference type="InParanoid" id="A0A165IV43"/>
<keyword evidence="2" id="KW-1185">Reference proteome</keyword>
<dbReference type="OrthoDB" id="3365698at2759"/>
<name>A0A165IV43_EXIGL</name>
<dbReference type="InterPro" id="IPR032675">
    <property type="entry name" value="LRR_dom_sf"/>
</dbReference>
<gene>
    <name evidence="1" type="ORF">EXIGLDRAFT_716549</name>
</gene>
<evidence type="ECO:0000313" key="1">
    <source>
        <dbReference type="EMBL" id="KZV93916.1"/>
    </source>
</evidence>
<protein>
    <submittedName>
        <fullName evidence="1">Uncharacterized protein</fullName>
    </submittedName>
</protein>
<accession>A0A165IV43</accession>
<evidence type="ECO:0000313" key="2">
    <source>
        <dbReference type="Proteomes" id="UP000077266"/>
    </source>
</evidence>
<reference evidence="1 2" key="1">
    <citation type="journal article" date="2016" name="Mol. Biol. Evol.">
        <title>Comparative Genomics of Early-Diverging Mushroom-Forming Fungi Provides Insights into the Origins of Lignocellulose Decay Capabilities.</title>
        <authorList>
            <person name="Nagy L.G."/>
            <person name="Riley R."/>
            <person name="Tritt A."/>
            <person name="Adam C."/>
            <person name="Daum C."/>
            <person name="Floudas D."/>
            <person name="Sun H."/>
            <person name="Yadav J.S."/>
            <person name="Pangilinan J."/>
            <person name="Larsson K.H."/>
            <person name="Matsuura K."/>
            <person name="Barry K."/>
            <person name="Labutti K."/>
            <person name="Kuo R."/>
            <person name="Ohm R.A."/>
            <person name="Bhattacharya S.S."/>
            <person name="Shirouzu T."/>
            <person name="Yoshinaga Y."/>
            <person name="Martin F.M."/>
            <person name="Grigoriev I.V."/>
            <person name="Hibbett D.S."/>
        </authorList>
    </citation>
    <scope>NUCLEOTIDE SEQUENCE [LARGE SCALE GENOMIC DNA]</scope>
    <source>
        <strain evidence="1 2">HHB12029</strain>
    </source>
</reference>
<feature type="non-terminal residue" evidence="1">
    <location>
        <position position="1"/>
    </location>
</feature>